<proteinExistence type="predicted"/>
<sequence length="286" mass="31268">MSVAAVVDRVDRPGVAPAVASAIAPRMALYLTDIPRAVAEYGQLVSVLPLRRALPVGDGHPVLVLPGLLAGDGSTWTLRRLLRRLGYRVHGWRLGLNIGPTAKAVAGMDARLEELHARYNTPVSLIGWSLGGIFARALARRHPSAVRQVITLGSPYRMQDHAQSRAGSHFNLFAPLHAERHSLPLASETEPLLVPATSIYSRYDGMVAWQTCIDTPSERAENIAVLSSHIGYGHHPATVWAIADRLAQPLGTWTPFRPPAVLRPLFPRPDYPPCIAHDRNMCVRQT</sequence>
<dbReference type="Proteomes" id="UP000466396">
    <property type="component" value="Chromosome"/>
</dbReference>
<name>A0A7I7NJ52_9MYCO</name>
<accession>A0A7I7NJ52</accession>
<dbReference type="Gene3D" id="3.40.50.1820">
    <property type="entry name" value="alpha/beta hydrolase"/>
    <property type="match status" value="1"/>
</dbReference>
<reference evidence="1 2" key="1">
    <citation type="journal article" date="2019" name="Emerg. Microbes Infect.">
        <title>Comprehensive subspecies identification of 175 nontuberculous mycobacteria species based on 7547 genomic profiles.</title>
        <authorList>
            <person name="Matsumoto Y."/>
            <person name="Kinjo T."/>
            <person name="Motooka D."/>
            <person name="Nabeya D."/>
            <person name="Jung N."/>
            <person name="Uechi K."/>
            <person name="Horii T."/>
            <person name="Iida T."/>
            <person name="Fujita J."/>
            <person name="Nakamura S."/>
        </authorList>
    </citation>
    <scope>NUCLEOTIDE SEQUENCE [LARGE SCALE GENOMIC DNA]</scope>
    <source>
        <strain evidence="1 2">JCM 15657</strain>
    </source>
</reference>
<evidence type="ECO:0000313" key="1">
    <source>
        <dbReference type="EMBL" id="BBX95527.1"/>
    </source>
</evidence>
<gene>
    <name evidence="1" type="ORF">MLAC_08210</name>
</gene>
<dbReference type="GO" id="GO:0016787">
    <property type="term" value="F:hydrolase activity"/>
    <property type="evidence" value="ECO:0007669"/>
    <property type="project" value="UniProtKB-KW"/>
</dbReference>
<dbReference type="EMBL" id="AP022581">
    <property type="protein sequence ID" value="BBX95527.1"/>
    <property type="molecule type" value="Genomic_DNA"/>
</dbReference>
<dbReference type="Pfam" id="PF02089">
    <property type="entry name" value="Palm_thioest"/>
    <property type="match status" value="1"/>
</dbReference>
<keyword evidence="2" id="KW-1185">Reference proteome</keyword>
<dbReference type="SUPFAM" id="SSF53474">
    <property type="entry name" value="alpha/beta-Hydrolases"/>
    <property type="match status" value="1"/>
</dbReference>
<evidence type="ECO:0000313" key="2">
    <source>
        <dbReference type="Proteomes" id="UP000466396"/>
    </source>
</evidence>
<dbReference type="InterPro" id="IPR029058">
    <property type="entry name" value="AB_hydrolase_fold"/>
</dbReference>
<protein>
    <submittedName>
        <fullName evidence="1">Alpha/beta hydrolase</fullName>
    </submittedName>
</protein>
<organism evidence="1 2">
    <name type="scientific">Mycobacterium lacus</name>
    <dbReference type="NCBI Taxonomy" id="169765"/>
    <lineage>
        <taxon>Bacteria</taxon>
        <taxon>Bacillati</taxon>
        <taxon>Actinomycetota</taxon>
        <taxon>Actinomycetes</taxon>
        <taxon>Mycobacteriales</taxon>
        <taxon>Mycobacteriaceae</taxon>
        <taxon>Mycobacterium</taxon>
    </lineage>
</organism>
<keyword evidence="1" id="KW-0378">Hydrolase</keyword>
<dbReference type="AlphaFoldDB" id="A0A7I7NJ52"/>
<dbReference type="KEGG" id="mlj:MLAC_08210"/>